<dbReference type="Proteomes" id="UP000799778">
    <property type="component" value="Unassembled WGS sequence"/>
</dbReference>
<accession>A0A6A5XBT0</accession>
<evidence type="ECO:0000313" key="1">
    <source>
        <dbReference type="EMBL" id="KAF2010381.1"/>
    </source>
</evidence>
<reference evidence="1" key="1">
    <citation type="journal article" date="2020" name="Stud. Mycol.">
        <title>101 Dothideomycetes genomes: a test case for predicting lifestyles and emergence of pathogens.</title>
        <authorList>
            <person name="Haridas S."/>
            <person name="Albert R."/>
            <person name="Binder M."/>
            <person name="Bloem J."/>
            <person name="Labutti K."/>
            <person name="Salamov A."/>
            <person name="Andreopoulos B."/>
            <person name="Baker S."/>
            <person name="Barry K."/>
            <person name="Bills G."/>
            <person name="Bluhm B."/>
            <person name="Cannon C."/>
            <person name="Castanera R."/>
            <person name="Culley D."/>
            <person name="Daum C."/>
            <person name="Ezra D."/>
            <person name="Gonzalez J."/>
            <person name="Henrissat B."/>
            <person name="Kuo A."/>
            <person name="Liang C."/>
            <person name="Lipzen A."/>
            <person name="Lutzoni F."/>
            <person name="Magnuson J."/>
            <person name="Mondo S."/>
            <person name="Nolan M."/>
            <person name="Ohm R."/>
            <person name="Pangilinan J."/>
            <person name="Park H.-J."/>
            <person name="Ramirez L."/>
            <person name="Alfaro M."/>
            <person name="Sun H."/>
            <person name="Tritt A."/>
            <person name="Yoshinaga Y."/>
            <person name="Zwiers L.-H."/>
            <person name="Turgeon B."/>
            <person name="Goodwin S."/>
            <person name="Spatafora J."/>
            <person name="Crous P."/>
            <person name="Grigoriev I."/>
        </authorList>
    </citation>
    <scope>NUCLEOTIDE SEQUENCE</scope>
    <source>
        <strain evidence="1">CBS 175.79</strain>
    </source>
</reference>
<dbReference type="RefSeq" id="XP_033378720.1">
    <property type="nucleotide sequence ID" value="XM_033534415.1"/>
</dbReference>
<dbReference type="EMBL" id="ML978076">
    <property type="protein sequence ID" value="KAF2010381.1"/>
    <property type="molecule type" value="Genomic_DNA"/>
</dbReference>
<proteinExistence type="predicted"/>
<sequence>MPRFCPLLSVSPRERERVEHVGFIAIFTFYFLLVNKPSNNDSKHHNHHSIHSYDVRFPIIHHHSTNSIQCKSTHLHTHVSINLDLPYHPLPSSHAQAHPNCTTSEKISRELPYHTDSLHTWPPSLISILGNMLPKIPYQNDRPCAAQKVSTSLPHFPRQPV</sequence>
<organism evidence="1 2">
    <name type="scientific">Aaosphaeria arxii CBS 175.79</name>
    <dbReference type="NCBI Taxonomy" id="1450172"/>
    <lineage>
        <taxon>Eukaryota</taxon>
        <taxon>Fungi</taxon>
        <taxon>Dikarya</taxon>
        <taxon>Ascomycota</taxon>
        <taxon>Pezizomycotina</taxon>
        <taxon>Dothideomycetes</taxon>
        <taxon>Pleosporomycetidae</taxon>
        <taxon>Pleosporales</taxon>
        <taxon>Pleosporales incertae sedis</taxon>
        <taxon>Aaosphaeria</taxon>
    </lineage>
</organism>
<gene>
    <name evidence="1" type="ORF">BU24DRAFT_57483</name>
</gene>
<keyword evidence="2" id="KW-1185">Reference proteome</keyword>
<dbReference type="AlphaFoldDB" id="A0A6A5XBT0"/>
<name>A0A6A5XBT0_9PLEO</name>
<dbReference type="GeneID" id="54291812"/>
<evidence type="ECO:0000313" key="2">
    <source>
        <dbReference type="Proteomes" id="UP000799778"/>
    </source>
</evidence>
<protein>
    <submittedName>
        <fullName evidence="1">Uncharacterized protein</fullName>
    </submittedName>
</protein>